<name>A0A0F9H2Y1_9ZZZZ</name>
<organism evidence="1">
    <name type="scientific">marine sediment metagenome</name>
    <dbReference type="NCBI Taxonomy" id="412755"/>
    <lineage>
        <taxon>unclassified sequences</taxon>
        <taxon>metagenomes</taxon>
        <taxon>ecological metagenomes</taxon>
    </lineage>
</organism>
<accession>A0A0F9H2Y1</accession>
<comment type="caution">
    <text evidence="1">The sequence shown here is derived from an EMBL/GenBank/DDBJ whole genome shotgun (WGS) entry which is preliminary data.</text>
</comment>
<sequence>MNPIIIGGHVGMDVIRSVGGSGDSIIIKQAKHEVGVTGEWAGLDVHG</sequence>
<proteinExistence type="predicted"/>
<evidence type="ECO:0000313" key="1">
    <source>
        <dbReference type="EMBL" id="KKM05394.1"/>
    </source>
</evidence>
<reference evidence="1" key="1">
    <citation type="journal article" date="2015" name="Nature">
        <title>Complex archaea that bridge the gap between prokaryotes and eukaryotes.</title>
        <authorList>
            <person name="Spang A."/>
            <person name="Saw J.H."/>
            <person name="Jorgensen S.L."/>
            <person name="Zaremba-Niedzwiedzka K."/>
            <person name="Martijn J."/>
            <person name="Lind A.E."/>
            <person name="van Eijk R."/>
            <person name="Schleper C."/>
            <person name="Guy L."/>
            <person name="Ettema T.J."/>
        </authorList>
    </citation>
    <scope>NUCLEOTIDE SEQUENCE</scope>
</reference>
<dbReference type="AlphaFoldDB" id="A0A0F9H2Y1"/>
<gene>
    <name evidence="1" type="ORF">LCGC14_1754620</name>
</gene>
<feature type="non-terminal residue" evidence="1">
    <location>
        <position position="47"/>
    </location>
</feature>
<protein>
    <submittedName>
        <fullName evidence="1">Uncharacterized protein</fullName>
    </submittedName>
</protein>
<dbReference type="EMBL" id="LAZR01016236">
    <property type="protein sequence ID" value="KKM05394.1"/>
    <property type="molecule type" value="Genomic_DNA"/>
</dbReference>